<feature type="region of interest" description="Disordered" evidence="8">
    <location>
        <begin position="187"/>
        <end position="207"/>
    </location>
</feature>
<keyword evidence="4" id="KW-1133">Transmembrane helix</keyword>
<keyword evidence="5 7" id="KW-0496">Mitochondrion</keyword>
<dbReference type="GO" id="GO:0042407">
    <property type="term" value="P:cristae formation"/>
    <property type="evidence" value="ECO:0007669"/>
    <property type="project" value="InterPro"/>
</dbReference>
<keyword evidence="6" id="KW-0472">Membrane</keyword>
<evidence type="ECO:0000256" key="6">
    <source>
        <dbReference type="ARBA" id="ARBA00023136"/>
    </source>
</evidence>
<keyword evidence="7" id="KW-0999">Mitochondrion inner membrane</keyword>
<dbReference type="WBParaSite" id="HCON_00143650-00001">
    <property type="protein sequence ID" value="HCON_00143650-00001"/>
    <property type="gene ID" value="HCON_00143650"/>
</dbReference>
<protein>
    <recommendedName>
        <fullName evidence="7">MICOS complex subunit</fullName>
    </recommendedName>
</protein>
<accession>A0A7I4YWM5</accession>
<dbReference type="AlphaFoldDB" id="A0A7I4YWM5"/>
<dbReference type="OrthoDB" id="5973346at2759"/>
<evidence type="ECO:0000256" key="4">
    <source>
        <dbReference type="ARBA" id="ARBA00022989"/>
    </source>
</evidence>
<organism evidence="9 10">
    <name type="scientific">Haemonchus contortus</name>
    <name type="common">Barber pole worm</name>
    <dbReference type="NCBI Taxonomy" id="6289"/>
    <lineage>
        <taxon>Eukaryota</taxon>
        <taxon>Metazoa</taxon>
        <taxon>Ecdysozoa</taxon>
        <taxon>Nematoda</taxon>
        <taxon>Chromadorea</taxon>
        <taxon>Rhabditida</taxon>
        <taxon>Rhabditina</taxon>
        <taxon>Rhabditomorpha</taxon>
        <taxon>Strongyloidea</taxon>
        <taxon>Trichostrongylidae</taxon>
        <taxon>Haemonchus</taxon>
    </lineage>
</organism>
<keyword evidence="9" id="KW-1185">Reference proteome</keyword>
<evidence type="ECO:0000256" key="3">
    <source>
        <dbReference type="ARBA" id="ARBA00022692"/>
    </source>
</evidence>
<proteinExistence type="inferred from homology"/>
<evidence type="ECO:0000256" key="7">
    <source>
        <dbReference type="RuleBase" id="RU363021"/>
    </source>
</evidence>
<dbReference type="GO" id="GO:0061617">
    <property type="term" value="C:MICOS complex"/>
    <property type="evidence" value="ECO:0007669"/>
    <property type="project" value="UniProtKB-UniRule"/>
</dbReference>
<comment type="subcellular location">
    <subcellularLocation>
        <location evidence="7">Mitochondrion inner membrane</location>
    </subcellularLocation>
    <subcellularLocation>
        <location evidence="1">Mitochondrion membrane</location>
    </subcellularLocation>
</comment>
<dbReference type="PANTHER" id="PTHR14564">
    <property type="entry name" value="MICOS COMPLEX SUBUNIT MIC26 / MIC27 FAMILY MEMBER"/>
    <property type="match status" value="1"/>
</dbReference>
<comment type="similarity">
    <text evidence="2">Belongs to the apolipoprotein O/MICOS complex subunit Mic27 family.</text>
</comment>
<dbReference type="Pfam" id="PF09769">
    <property type="entry name" value="ApoO"/>
    <property type="match status" value="1"/>
</dbReference>
<dbReference type="OMA" id="AEQTWYS"/>
<keyword evidence="3" id="KW-0812">Transmembrane</keyword>
<dbReference type="Proteomes" id="UP000025227">
    <property type="component" value="Unplaced"/>
</dbReference>
<feature type="compositionally biased region" description="Basic and acidic residues" evidence="8">
    <location>
        <begin position="187"/>
        <end position="201"/>
    </location>
</feature>
<comment type="function">
    <text evidence="7">Component of the MICOS complex, a large protein complex of the mitochondrial inner membrane that plays crucial roles in the maintenance of crista junctions, inner membrane architecture, and formation of contact sites to the outer membrane.</text>
</comment>
<evidence type="ECO:0000313" key="9">
    <source>
        <dbReference type="Proteomes" id="UP000025227"/>
    </source>
</evidence>
<evidence type="ECO:0000256" key="1">
    <source>
        <dbReference type="ARBA" id="ARBA00004325"/>
    </source>
</evidence>
<reference evidence="10" key="1">
    <citation type="submission" date="2020-12" db="UniProtKB">
        <authorList>
            <consortium name="WormBaseParasite"/>
        </authorList>
    </citation>
    <scope>IDENTIFICATION</scope>
    <source>
        <strain evidence="10">MHco3</strain>
    </source>
</reference>
<evidence type="ECO:0000313" key="10">
    <source>
        <dbReference type="WBParaSite" id="HCON_00143650-00001"/>
    </source>
</evidence>
<dbReference type="InterPro" id="IPR033182">
    <property type="entry name" value="MIC26/MIC27_animal"/>
</dbReference>
<comment type="subunit">
    <text evidence="7">Component of the mitochondrial contact site and cristae organizing system (MICOS) complex.</text>
</comment>
<evidence type="ECO:0000256" key="8">
    <source>
        <dbReference type="SAM" id="MobiDB-lite"/>
    </source>
</evidence>
<evidence type="ECO:0000256" key="5">
    <source>
        <dbReference type="ARBA" id="ARBA00023128"/>
    </source>
</evidence>
<dbReference type="InterPro" id="IPR019166">
    <property type="entry name" value="MIC26/MIC27"/>
</dbReference>
<evidence type="ECO:0000256" key="2">
    <source>
        <dbReference type="ARBA" id="ARBA00010904"/>
    </source>
</evidence>
<name>A0A7I4YWM5_HAECO</name>
<sequence length="207" mass="23355">MVKEDEPPIVTKIADSAKKAGNVVKQWWVLTTKDKRPAPNPERLIAVKDLPLYEDDERNVARQQQYVFVEDDPLPLQREFATVRKSFEREYQRIAEQFQFVDKTVQKSKSALIKTKTYVDEEWTVLPKAAAITVGGMAGFVLGLKRGVIGRSFTTAIGLATMAAFCYPYETVDVVRTGIAHSETAWERFKSSPEPPPEPKVDLSPPK</sequence>